<name>A0AAF0DWS4_9BASI</name>
<dbReference type="GO" id="GO:1990414">
    <property type="term" value="P:replication-born double-strand break repair via sister chromatid exchange"/>
    <property type="evidence" value="ECO:0007669"/>
    <property type="project" value="TreeGrafter"/>
</dbReference>
<dbReference type="InterPro" id="IPR024986">
    <property type="entry name" value="Nipped-B_C"/>
</dbReference>
<protein>
    <recommendedName>
        <fullName evidence="6">Sister chromatid cohesion protein</fullName>
    </recommendedName>
</protein>
<evidence type="ECO:0000259" key="8">
    <source>
        <dbReference type="Pfam" id="PF12830"/>
    </source>
</evidence>
<dbReference type="Pfam" id="PF12830">
    <property type="entry name" value="Nipped-B_C"/>
    <property type="match status" value="1"/>
</dbReference>
<dbReference type="GO" id="GO:0034087">
    <property type="term" value="P:establishment of mitotic sister chromatid cohesion"/>
    <property type="evidence" value="ECO:0007669"/>
    <property type="project" value="TreeGrafter"/>
</dbReference>
<dbReference type="Proteomes" id="UP001214603">
    <property type="component" value="Chromosome 1"/>
</dbReference>
<feature type="compositionally biased region" description="Gly residues" evidence="7">
    <location>
        <begin position="1405"/>
        <end position="1414"/>
    </location>
</feature>
<keyword evidence="5 6" id="KW-0131">Cell cycle</keyword>
<evidence type="ECO:0000256" key="7">
    <source>
        <dbReference type="SAM" id="MobiDB-lite"/>
    </source>
</evidence>
<comment type="subcellular location">
    <subcellularLocation>
        <location evidence="1 6">Nucleus</location>
    </subcellularLocation>
</comment>
<dbReference type="GO" id="GO:0003682">
    <property type="term" value="F:chromatin binding"/>
    <property type="evidence" value="ECO:0007669"/>
    <property type="project" value="TreeGrafter"/>
</dbReference>
<dbReference type="Pfam" id="PF12765">
    <property type="entry name" value="Cohesin_HEAT"/>
    <property type="match status" value="1"/>
</dbReference>
<dbReference type="GO" id="GO:0140588">
    <property type="term" value="P:chromatin looping"/>
    <property type="evidence" value="ECO:0007669"/>
    <property type="project" value="InterPro"/>
</dbReference>
<dbReference type="GO" id="GO:0061775">
    <property type="term" value="F:cohesin loader activity"/>
    <property type="evidence" value="ECO:0007669"/>
    <property type="project" value="InterPro"/>
</dbReference>
<dbReference type="GO" id="GO:0071169">
    <property type="term" value="P:establishment of protein localization to chromatin"/>
    <property type="evidence" value="ECO:0007669"/>
    <property type="project" value="TreeGrafter"/>
</dbReference>
<evidence type="ECO:0000256" key="1">
    <source>
        <dbReference type="ARBA" id="ARBA00004123"/>
    </source>
</evidence>
<reference evidence="9" key="1">
    <citation type="submission" date="2023-03" db="EMBL/GenBank/DDBJ databases">
        <title>Mating type loci evolution in Malassezia.</title>
        <authorList>
            <person name="Coelho M.A."/>
        </authorList>
    </citation>
    <scope>NUCLEOTIDE SEQUENCE</scope>
    <source>
        <strain evidence="9">CBS 7876</strain>
    </source>
</reference>
<evidence type="ECO:0000256" key="5">
    <source>
        <dbReference type="ARBA" id="ARBA00023306"/>
    </source>
</evidence>
<dbReference type="PANTHER" id="PTHR21704:SF18">
    <property type="entry name" value="NIPPED-B-LIKE PROTEIN"/>
    <property type="match status" value="1"/>
</dbReference>
<evidence type="ECO:0000313" key="10">
    <source>
        <dbReference type="Proteomes" id="UP001214603"/>
    </source>
</evidence>
<keyword evidence="3 6" id="KW-0677">Repeat</keyword>
<feature type="region of interest" description="Disordered" evidence="7">
    <location>
        <begin position="1"/>
        <end position="69"/>
    </location>
</feature>
<keyword evidence="4 6" id="KW-0539">Nucleus</keyword>
<evidence type="ECO:0000313" key="9">
    <source>
        <dbReference type="EMBL" id="WFD01591.1"/>
    </source>
</evidence>
<dbReference type="InterPro" id="IPR026003">
    <property type="entry name" value="Cohesin_HEAT"/>
</dbReference>
<proteinExistence type="inferred from homology"/>
<dbReference type="GO" id="GO:0010468">
    <property type="term" value="P:regulation of gene expression"/>
    <property type="evidence" value="ECO:0007669"/>
    <property type="project" value="InterPro"/>
</dbReference>
<accession>A0AAF0DWS4</accession>
<dbReference type="CDD" id="cd23958">
    <property type="entry name" value="SCC2"/>
    <property type="match status" value="1"/>
</dbReference>
<dbReference type="InterPro" id="IPR033031">
    <property type="entry name" value="Scc2/Nipped-B"/>
</dbReference>
<evidence type="ECO:0000256" key="4">
    <source>
        <dbReference type="ARBA" id="ARBA00023242"/>
    </source>
</evidence>
<gene>
    <name evidence="9" type="primary">SCC2</name>
    <name evidence="9" type="ORF">MOBT1_000263</name>
</gene>
<evidence type="ECO:0000256" key="2">
    <source>
        <dbReference type="ARBA" id="ARBA00009252"/>
    </source>
</evidence>
<organism evidence="9 10">
    <name type="scientific">Malassezia obtusa</name>
    <dbReference type="NCBI Taxonomy" id="76774"/>
    <lineage>
        <taxon>Eukaryota</taxon>
        <taxon>Fungi</taxon>
        <taxon>Dikarya</taxon>
        <taxon>Basidiomycota</taxon>
        <taxon>Ustilaginomycotina</taxon>
        <taxon>Malasseziomycetes</taxon>
        <taxon>Malasseziales</taxon>
        <taxon>Malasseziaceae</taxon>
        <taxon>Malassezia</taxon>
    </lineage>
</organism>
<dbReference type="PANTHER" id="PTHR21704">
    <property type="entry name" value="NIPPED-B-LIKE PROTEIN DELANGIN SCC2-RELATED"/>
    <property type="match status" value="1"/>
</dbReference>
<evidence type="ECO:0000256" key="3">
    <source>
        <dbReference type="ARBA" id="ARBA00022737"/>
    </source>
</evidence>
<comment type="similarity">
    <text evidence="2 6">Belongs to the SCC2/Nipped-B family.</text>
</comment>
<dbReference type="GO" id="GO:0090694">
    <property type="term" value="C:Scc2-Scc4 cohesin loading complex"/>
    <property type="evidence" value="ECO:0007669"/>
    <property type="project" value="TreeGrafter"/>
</dbReference>
<keyword evidence="10" id="KW-1185">Reference proteome</keyword>
<dbReference type="EMBL" id="CP119934">
    <property type="protein sequence ID" value="WFD01591.1"/>
    <property type="molecule type" value="Genomic_DNA"/>
</dbReference>
<evidence type="ECO:0000256" key="6">
    <source>
        <dbReference type="RuleBase" id="RU364107"/>
    </source>
</evidence>
<feature type="region of interest" description="Disordered" evidence="7">
    <location>
        <begin position="1387"/>
        <end position="1414"/>
    </location>
</feature>
<dbReference type="SUPFAM" id="SSF48371">
    <property type="entry name" value="ARM repeat"/>
    <property type="match status" value="1"/>
</dbReference>
<dbReference type="InterPro" id="IPR016024">
    <property type="entry name" value="ARM-type_fold"/>
</dbReference>
<sequence length="1459" mass="156797">MSEGGAEAFPISPPTAKEVGRLPVPSSPDADAYDSLADDVPARLRDQIAPPSSLGKHLSSEDPPSDASKWMKLESGERSDVILATSDAFDGQMDDAWDLDDAQLYSGESLILAADVSPTRRASRAAPRTPAAALQQLLEALVREEEENVDTLLQRIDQEVVLHPRTLPTLHSTLRRCARDTDVSLAQDAPRTDVPRHLLDLDAAQLGRLLDLLERTMRQALRAFAPDDALGASVSASVTGLLSAQCVLTVLAYEQLPKYLFSEELVELCIASVKAPLERLVVPLVEACGTGAGPFAAEAAALESSAPPDELRELNTHFHLVCATLVLLERLLSSSSVTISDTLIISCVYLALAPFFVQDRERASAGVSAYTQAHVLRPVRLSGLSILRSLFAHYAAQRTWVLSELLVSLLRLPDLRRRAREFRLANGKKIYSITALLLQLVQAASVEPPAVRERMQAWVDEGERGAGMPESNQASVHALASTIAVYLAQKAAQAKVVKSSQDLSYASVVYGLMEDLLTLLFLPDWPAAPLLLSCFCRTFIAFVHDTKSSVDARAIALDHLGVVAARIQQAHDEIHGRRRRAPPMRALSELCAERDVDALHDREQATYGVVHRLRKHREAGAAAAAAFHLAQLGYEVVLALDALRASEDAADTAFRAALAAVFARIRVAEHGMRLDALVVPQLVLCSAFFVTVPALVAPLLHGAGAQALATRTRALRGIGNVAAVDPALLDDARVRNVVLAHVTDTSASVRETAVAILGTYMLHSADARAAYRGVLAARAMDAAVGVRKRVVRLLRSVYATDDAYADKLETVVRVLRGVHDEDPGMQALAVRTLTELWLPECVEHAEEALPVAEPVATVAQMLADVGAQVRERPSPLEAFLRRVGGAPEARAERLGALVDQLLADLFAEDAAAPPALLDRLRVVQMLVTTHPGVLTVRRAMQLLPYVSGAESADEVAVMEEVLRIYVRTLPHLPRTARAFAQALEQSLTPLVSRCTLRPESSALQALVACFCAVVEHQTQHVALLDRTYAACATRLAELAAHAAPEAAPDRAAYLVMVLTAHLCRYARRSDAEVHATFEALLALHARPAFRVAALTALGAVLCARPALFLDARVTAALDAALARGAPGEQHLVLRILLDYLDTEAAASAGAPAAAEAAAHEAAAPADVLGELRGTTDEHADTGVASALIQQYAAHVLRAALAVEHPALQRTANEIVQVSVLQGLSHPIQCLPYLVALGTTRDAALRRRAVALHRHLATKHASLLATQHAEPMRASFAFQAAQSAPERPRGYRVEDEPVALLQAWYAMLREHRSARHAFLRALVKLLDVPEPEACTEEAVALAAYAAENLATLAYKVLDEPLYVLHELHLLHAETGLQVLGHAERCLRQRGPSPLTDEDEEADDAPGGSGGDGAPGSGDDARILALARAALVVQAAQALRAHLKTMYKLSEAYVGALTQEI</sequence>
<feature type="domain" description="Sister chromatid cohesion C-terminal" evidence="8">
    <location>
        <begin position="1184"/>
        <end position="1366"/>
    </location>
</feature>